<dbReference type="EMBL" id="JARULN010000001">
    <property type="protein sequence ID" value="MDG5752702.1"/>
    <property type="molecule type" value="Genomic_DNA"/>
</dbReference>
<evidence type="ECO:0000313" key="1">
    <source>
        <dbReference type="EMBL" id="MDG5752702.1"/>
    </source>
</evidence>
<accession>A0ABT6H0H6</accession>
<dbReference type="Proteomes" id="UP001218246">
    <property type="component" value="Unassembled WGS sequence"/>
</dbReference>
<organism evidence="1 2">
    <name type="scientific">Ectobacillus antri</name>
    <dbReference type="NCBI Taxonomy" id="2486280"/>
    <lineage>
        <taxon>Bacteria</taxon>
        <taxon>Bacillati</taxon>
        <taxon>Bacillota</taxon>
        <taxon>Bacilli</taxon>
        <taxon>Bacillales</taxon>
        <taxon>Bacillaceae</taxon>
        <taxon>Ectobacillus</taxon>
    </lineage>
</organism>
<protein>
    <recommendedName>
        <fullName evidence="3">Lipoprotein</fullName>
    </recommendedName>
</protein>
<evidence type="ECO:0000313" key="2">
    <source>
        <dbReference type="Proteomes" id="UP001218246"/>
    </source>
</evidence>
<reference evidence="1 2" key="1">
    <citation type="submission" date="2023-04" db="EMBL/GenBank/DDBJ databases">
        <title>Ectobacillus antri isolated from activated sludge.</title>
        <authorList>
            <person name="Yan P."/>
            <person name="Liu X."/>
        </authorList>
    </citation>
    <scope>NUCLEOTIDE SEQUENCE [LARGE SCALE GENOMIC DNA]</scope>
    <source>
        <strain evidence="1 2">C18H</strain>
    </source>
</reference>
<comment type="caution">
    <text evidence="1">The sequence shown here is derived from an EMBL/GenBank/DDBJ whole genome shotgun (WGS) entry which is preliminary data.</text>
</comment>
<name>A0ABT6H0H6_9BACI</name>
<evidence type="ECO:0008006" key="3">
    <source>
        <dbReference type="Google" id="ProtNLM"/>
    </source>
</evidence>
<gene>
    <name evidence="1" type="ORF">P6P90_01640</name>
</gene>
<dbReference type="RefSeq" id="WP_278017915.1">
    <property type="nucleotide sequence ID" value="NZ_JARRRY010000001.1"/>
</dbReference>
<keyword evidence="2" id="KW-1185">Reference proteome</keyword>
<proteinExistence type="predicted"/>
<sequence>MNKYLFLMLFFVLFCCGCSTKTINKPKIKEPSFKIVTEETFTDTNECVVHVTTEATNEKGLDKVAKKVMQHYEDKGLDDVHLYIHQPDNHKGYGMLRAHTFIAYTEKGAEQVGLQAPQSYRVDMLQR</sequence>